<protein>
    <recommendedName>
        <fullName evidence="5">Importin N-terminal domain-containing protein</fullName>
    </recommendedName>
</protein>
<feature type="domain" description="Importin N-terminal" evidence="5">
    <location>
        <begin position="26"/>
        <end position="103"/>
    </location>
</feature>
<keyword evidence="3" id="KW-0539">Nucleus</keyword>
<keyword evidence="2" id="KW-0813">Transport</keyword>
<evidence type="ECO:0000256" key="4">
    <source>
        <dbReference type="SAM" id="MobiDB-lite"/>
    </source>
</evidence>
<name>A0AAV2TUE3_CALDB</name>
<dbReference type="EMBL" id="CAXLJL010000700">
    <property type="protein sequence ID" value="CAL5140102.1"/>
    <property type="molecule type" value="Genomic_DNA"/>
</dbReference>
<sequence length="1103" mass="122301">MEATTTAVLSTFSVILGQEEGDRRLAEQQLTALEVLDTFPVILVNLTADERVPVEIRQLSGITLKHYVATHWDETGCQEFKPPQTTDEAKGHVRASLLHTLCSPVRLVRTTAAHTITAIAQYDWPEFWPTLLPDLTEMLNTVTTTEDEKNKALVHGVMRVLADMSGEISDLDIPKVAPILMPSLVRMLSDKQHFGNATRRNAVLVITNLVDTVISLGDHNLFHLHIGQYLHPILDALLTDLASNSHLLIEASYESSLIQLLTTFCVDVPKFVTTYINGGFPRLMNILWQLLLRITETYVRYRISVRQSGACGDELEDADDLVDSDGETVEVENMAYAILEFLSRLVNSKRYRAKLGTCLPDVCFQLARLLQLPEETISRWSTSIGDFLEESEELHGYSVRLTAMDVIRKVSSHFPSWSMAFRQTVDQLFRAVEAGHANSDPGWWKQLEVALYLCGSFPKGFSVDASDSNSNSAELLSTTANVQVDHVYTTYVLPSLRQTGLPFLQVAALRCATQLTIQGPPSSSRLDNLPAVLVDALSPTQHIVLRATVVRSLGNAGTRLRRAYGISDTDPNQMAIRSQLVSHLPSLVSGVIDCLSSFGEPLLDDGLNALYSLLRIDPQGFTLSAHTQISTILVGLFKHCLSVASTMELYLDVIRAVQQAGSKSCADAVEQAFMPTLLTCLEQQDSVESVAIEAALHILCVLVQGSSHNLSDLLIQRLFPAVVHIAITSSDAMIISGCCEVLRSYLAMGVDRVLEWHDDEGNNGISYILHVTSRLLDPSSPVEWAVAAGRLVCAILLRLNSQQLGENLDLLLRGTLARLSTLPLSLIGQSGPGRALYTLDDENINTAGLGTSQNNGARLSLLFVFIVLFRMQPDVAINFLASVPDLSGQPVMAKVLRLWCAYQPFYFSRYEIRISVLALSNLLMHAITTKDSRLMEMTTDEIIENDDSASIAARTRTKQDAQQCSVIKVPLIVKVYKLLINELAKKLEEEDEEEEESEQSDTGDDEAASEMNNQDMNQTSDYNSTFPIIEEEDESDNSTNDDDIQDDPIYSRDPAMKVDLREHLCTLFHTLAEQPFYNEFSRYHTETELATLRQSGVVQIHTS</sequence>
<evidence type="ECO:0000256" key="1">
    <source>
        <dbReference type="ARBA" id="ARBA00004123"/>
    </source>
</evidence>
<dbReference type="Pfam" id="PF03810">
    <property type="entry name" value="IBN_N"/>
    <property type="match status" value="1"/>
</dbReference>
<feature type="compositionally biased region" description="Acidic residues" evidence="4">
    <location>
        <begin position="989"/>
        <end position="1008"/>
    </location>
</feature>
<evidence type="ECO:0000259" key="5">
    <source>
        <dbReference type="PROSITE" id="PS50166"/>
    </source>
</evidence>
<evidence type="ECO:0000256" key="3">
    <source>
        <dbReference type="ARBA" id="ARBA00023242"/>
    </source>
</evidence>
<dbReference type="PROSITE" id="PS50166">
    <property type="entry name" value="IMPORTIN_B_NT"/>
    <property type="match status" value="1"/>
</dbReference>
<accession>A0AAV2TUE3</accession>
<dbReference type="PANTHER" id="PTHR10997">
    <property type="entry name" value="IMPORTIN-7, 8, 11"/>
    <property type="match status" value="1"/>
</dbReference>
<dbReference type="AlphaFoldDB" id="A0AAV2TUE3"/>
<dbReference type="GO" id="GO:0031267">
    <property type="term" value="F:small GTPase binding"/>
    <property type="evidence" value="ECO:0007669"/>
    <property type="project" value="InterPro"/>
</dbReference>
<dbReference type="SMART" id="SM00913">
    <property type="entry name" value="IBN_N"/>
    <property type="match status" value="1"/>
</dbReference>
<feature type="compositionally biased region" description="Acidic residues" evidence="4">
    <location>
        <begin position="1032"/>
        <end position="1046"/>
    </location>
</feature>
<dbReference type="InterPro" id="IPR001494">
    <property type="entry name" value="Importin-beta_N"/>
</dbReference>
<dbReference type="Proteomes" id="UP001497525">
    <property type="component" value="Unassembled WGS sequence"/>
</dbReference>
<feature type="region of interest" description="Disordered" evidence="4">
    <location>
        <begin position="1032"/>
        <end position="1051"/>
    </location>
</feature>
<gene>
    <name evidence="6" type="ORF">CDAUBV1_LOCUS15288</name>
</gene>
<dbReference type="SUPFAM" id="SSF48371">
    <property type="entry name" value="ARM repeat"/>
    <property type="match status" value="1"/>
</dbReference>
<proteinExistence type="predicted"/>
<evidence type="ECO:0000256" key="2">
    <source>
        <dbReference type="ARBA" id="ARBA00022448"/>
    </source>
</evidence>
<feature type="compositionally biased region" description="Polar residues" evidence="4">
    <location>
        <begin position="1010"/>
        <end position="1021"/>
    </location>
</feature>
<dbReference type="PANTHER" id="PTHR10997:SF9">
    <property type="entry name" value="IMPORTIN-9"/>
    <property type="match status" value="1"/>
</dbReference>
<reference evidence="6" key="1">
    <citation type="submission" date="2024-06" db="EMBL/GenBank/DDBJ databases">
        <authorList>
            <person name="Liu X."/>
            <person name="Lenzi L."/>
            <person name="Haldenby T S."/>
            <person name="Uol C."/>
        </authorList>
    </citation>
    <scope>NUCLEOTIDE SEQUENCE</scope>
</reference>
<dbReference type="InterPro" id="IPR016024">
    <property type="entry name" value="ARM-type_fold"/>
</dbReference>
<evidence type="ECO:0000313" key="7">
    <source>
        <dbReference type="Proteomes" id="UP001497525"/>
    </source>
</evidence>
<dbReference type="GO" id="GO:0006606">
    <property type="term" value="P:protein import into nucleus"/>
    <property type="evidence" value="ECO:0007669"/>
    <property type="project" value="TreeGrafter"/>
</dbReference>
<comment type="subcellular location">
    <subcellularLocation>
        <location evidence="1">Nucleus</location>
    </subcellularLocation>
</comment>
<dbReference type="GO" id="GO:0005829">
    <property type="term" value="C:cytosol"/>
    <property type="evidence" value="ECO:0007669"/>
    <property type="project" value="TreeGrafter"/>
</dbReference>
<dbReference type="InterPro" id="IPR011989">
    <property type="entry name" value="ARM-like"/>
</dbReference>
<comment type="caution">
    <text evidence="6">The sequence shown here is derived from an EMBL/GenBank/DDBJ whole genome shotgun (WGS) entry which is preliminary data.</text>
</comment>
<evidence type="ECO:0000313" key="6">
    <source>
        <dbReference type="EMBL" id="CAL5140102.1"/>
    </source>
</evidence>
<dbReference type="Gene3D" id="1.25.10.10">
    <property type="entry name" value="Leucine-rich Repeat Variant"/>
    <property type="match status" value="1"/>
</dbReference>
<dbReference type="GO" id="GO:0005635">
    <property type="term" value="C:nuclear envelope"/>
    <property type="evidence" value="ECO:0007669"/>
    <property type="project" value="TreeGrafter"/>
</dbReference>
<organism evidence="6 7">
    <name type="scientific">Calicophoron daubneyi</name>
    <name type="common">Rumen fluke</name>
    <name type="synonym">Paramphistomum daubneyi</name>
    <dbReference type="NCBI Taxonomy" id="300641"/>
    <lineage>
        <taxon>Eukaryota</taxon>
        <taxon>Metazoa</taxon>
        <taxon>Spiralia</taxon>
        <taxon>Lophotrochozoa</taxon>
        <taxon>Platyhelminthes</taxon>
        <taxon>Trematoda</taxon>
        <taxon>Digenea</taxon>
        <taxon>Plagiorchiida</taxon>
        <taxon>Pronocephalata</taxon>
        <taxon>Paramphistomoidea</taxon>
        <taxon>Paramphistomidae</taxon>
        <taxon>Calicophoron</taxon>
    </lineage>
</organism>
<feature type="region of interest" description="Disordered" evidence="4">
    <location>
        <begin position="986"/>
        <end position="1021"/>
    </location>
</feature>